<dbReference type="HOGENOM" id="CLU_1177013_0_0_1"/>
<evidence type="ECO:0000256" key="1">
    <source>
        <dbReference type="SAM" id="MobiDB-lite"/>
    </source>
</evidence>
<dbReference type="EnsemblPlants" id="ONIVA12G16870.2">
    <property type="protein sequence ID" value="ONIVA12G16870.2"/>
    <property type="gene ID" value="ONIVA12G16870"/>
</dbReference>
<evidence type="ECO:0000313" key="3">
    <source>
        <dbReference type="Proteomes" id="UP000006591"/>
    </source>
</evidence>
<accession>A0A0E0JC38</accession>
<dbReference type="Gramene" id="ONIVA12G16870.2">
    <property type="protein sequence ID" value="ONIVA12G16870.2"/>
    <property type="gene ID" value="ONIVA12G16870"/>
</dbReference>
<evidence type="ECO:0000313" key="2">
    <source>
        <dbReference type="EnsemblPlants" id="ONIVA12G16870.2"/>
    </source>
</evidence>
<protein>
    <submittedName>
        <fullName evidence="2">Uncharacterized protein</fullName>
    </submittedName>
</protein>
<dbReference type="AlphaFoldDB" id="A0A0E0JC38"/>
<reference evidence="2" key="2">
    <citation type="submission" date="2018-04" db="EMBL/GenBank/DDBJ databases">
        <title>OnivRS2 (Oryza nivara Reference Sequence Version 2).</title>
        <authorList>
            <person name="Zhang J."/>
            <person name="Kudrna D."/>
            <person name="Lee S."/>
            <person name="Talag J."/>
            <person name="Rajasekar S."/>
            <person name="Welchert J."/>
            <person name="Hsing Y.-I."/>
            <person name="Wing R.A."/>
        </authorList>
    </citation>
    <scope>NUCLEOTIDE SEQUENCE [LARGE SCALE GENOMIC DNA]</scope>
    <source>
        <strain evidence="2">SL10</strain>
    </source>
</reference>
<reference evidence="2" key="1">
    <citation type="submission" date="2015-04" db="UniProtKB">
        <authorList>
            <consortium name="EnsemblPlants"/>
        </authorList>
    </citation>
    <scope>IDENTIFICATION</scope>
    <source>
        <strain evidence="2">SL10</strain>
    </source>
</reference>
<feature type="region of interest" description="Disordered" evidence="1">
    <location>
        <begin position="98"/>
        <end position="143"/>
    </location>
</feature>
<dbReference type="STRING" id="4536.A0A0E0JC38"/>
<sequence>MGSKPHGLTHEISWVIMGRPTVTHGALWADPLARFQVEYQAGRTSCAAASLLTLRRRRIALWSSAPLPLPSTMEERDAHPQDRRLDAPFLLPAAPCAPPRSPRSCHQQTSQPAIEEGDGSYGRMLQLSAPHPPSLSPRRRQRWTSTCVDAAGNDKADAASKCVTSPAWILFCRFSKLATRRTDGDLKAIAALGTGIASSGRLQFVQSSSTRAAEAASDTPEEKGMLLAGISDVVNN</sequence>
<proteinExistence type="predicted"/>
<dbReference type="Proteomes" id="UP000006591">
    <property type="component" value="Chromosome 12"/>
</dbReference>
<name>A0A0E0JC38_ORYNI</name>
<keyword evidence="3" id="KW-1185">Reference proteome</keyword>
<organism evidence="2">
    <name type="scientific">Oryza nivara</name>
    <name type="common">Indian wild rice</name>
    <name type="synonym">Oryza sativa f. spontanea</name>
    <dbReference type="NCBI Taxonomy" id="4536"/>
    <lineage>
        <taxon>Eukaryota</taxon>
        <taxon>Viridiplantae</taxon>
        <taxon>Streptophyta</taxon>
        <taxon>Embryophyta</taxon>
        <taxon>Tracheophyta</taxon>
        <taxon>Spermatophyta</taxon>
        <taxon>Magnoliopsida</taxon>
        <taxon>Liliopsida</taxon>
        <taxon>Poales</taxon>
        <taxon>Poaceae</taxon>
        <taxon>BOP clade</taxon>
        <taxon>Oryzoideae</taxon>
        <taxon>Oryzeae</taxon>
        <taxon>Oryzinae</taxon>
        <taxon>Oryza</taxon>
    </lineage>
</organism>